<name>A0A4P9C4R4_EUBML</name>
<proteinExistence type="inferred from homology"/>
<dbReference type="RefSeq" id="WP_074616916.1">
    <property type="nucleotide sequence ID" value="NZ_CP029487.1"/>
</dbReference>
<feature type="domain" description="Flotillin C-terminal" evidence="7">
    <location>
        <begin position="321"/>
        <end position="417"/>
    </location>
</feature>
<dbReference type="InterPro" id="IPR036013">
    <property type="entry name" value="Band_7/SPFH_dom_sf"/>
</dbReference>
<feature type="domain" description="Band 7" evidence="6">
    <location>
        <begin position="48"/>
        <end position="219"/>
    </location>
</feature>
<evidence type="ECO:0000259" key="6">
    <source>
        <dbReference type="Pfam" id="PF01145"/>
    </source>
</evidence>
<evidence type="ECO:0000256" key="1">
    <source>
        <dbReference type="ARBA" id="ARBA00004370"/>
    </source>
</evidence>
<dbReference type="Gene3D" id="3.30.479.30">
    <property type="entry name" value="Band 7 domain"/>
    <property type="match status" value="1"/>
</dbReference>
<feature type="compositionally biased region" description="Polar residues" evidence="5">
    <location>
        <begin position="455"/>
        <end position="467"/>
    </location>
</feature>
<keyword evidence="4" id="KW-0175">Coiled coil</keyword>
<dbReference type="PANTHER" id="PTHR13806">
    <property type="entry name" value="FLOTILLIN-RELATED"/>
    <property type="match status" value="1"/>
</dbReference>
<dbReference type="AlphaFoldDB" id="A0A4P9C4R4"/>
<dbReference type="PANTHER" id="PTHR13806:SF46">
    <property type="entry name" value="FLOTILLIN-1-RELATED"/>
    <property type="match status" value="1"/>
</dbReference>
<evidence type="ECO:0000256" key="5">
    <source>
        <dbReference type="SAM" id="MobiDB-lite"/>
    </source>
</evidence>
<keyword evidence="9" id="KW-1185">Reference proteome</keyword>
<evidence type="ECO:0000256" key="3">
    <source>
        <dbReference type="ARBA" id="ARBA00023136"/>
    </source>
</evidence>
<dbReference type="Pfam" id="PF01145">
    <property type="entry name" value="Band_7"/>
    <property type="match status" value="1"/>
</dbReference>
<evidence type="ECO:0000256" key="4">
    <source>
        <dbReference type="SAM" id="Coils"/>
    </source>
</evidence>
<evidence type="ECO:0000313" key="8">
    <source>
        <dbReference type="EMBL" id="QCT70313.1"/>
    </source>
</evidence>
<comment type="subcellular location">
    <subcellularLocation>
        <location evidence="1">Membrane</location>
    </subcellularLocation>
</comment>
<gene>
    <name evidence="8" type="ORF">CPZ25_002940</name>
</gene>
<dbReference type="KEGG" id="emt:CPZ25_002940"/>
<evidence type="ECO:0000256" key="2">
    <source>
        <dbReference type="ARBA" id="ARBA00007161"/>
    </source>
</evidence>
<dbReference type="InterPro" id="IPR031905">
    <property type="entry name" value="Flotillin_C"/>
</dbReference>
<feature type="coiled-coil region" evidence="4">
    <location>
        <begin position="276"/>
        <end position="312"/>
    </location>
</feature>
<dbReference type="GO" id="GO:0072659">
    <property type="term" value="P:protein localization to plasma membrane"/>
    <property type="evidence" value="ECO:0007669"/>
    <property type="project" value="TreeGrafter"/>
</dbReference>
<sequence>MLTFIIIGIVIIAVVILLLTGYKKAPPSEALLISSPFSHPIKDAQGNVIGTSKIKVVPGGGAKIVIPYLEKAYRLSLSTMQVDIDTSEYIPTKDYIGVKVNAVANVKISSKPEYLLLAAEQFSTKRIDEIRDMVKQILEGTIRSGMGGLSVEDLVQNREKFANQCVTSAEEDLQKMGMEIINLTIQSFTDNNEVLKNLAVKNSAEIKKEADVARAQAEKESRIKQSQAERESKEIELANQVAVEEKTKEKDVQIAGYHRESAIAKAQSDVAYDIEKEEQNKALVSKQQEVEIIKAQKEVELKQQEIRIRENEYMADIGKKAEADKAKAEFDADAKLYASQKEAEGIRAIGEAKAAAIEKEALAMRKMTGPSVVKMVIEKLPEMVEAAAKPMEKVDSITMYGNGNETKMVQDVTGAASQIFNAVKDGTGLDLKDLISSCLSGEVLDDLADTPKVSEASSRESVPSTPESELKETKVEPLREESIETLSPDLDEISTLDALRQMAKDVQKHDAERKNK</sequence>
<dbReference type="Pfam" id="PF15975">
    <property type="entry name" value="Flot"/>
    <property type="match status" value="1"/>
</dbReference>
<comment type="similarity">
    <text evidence="2">Belongs to the band 7/mec-2 family. Flotillin subfamily.</text>
</comment>
<dbReference type="EMBL" id="CP029487">
    <property type="protein sequence ID" value="QCT70313.1"/>
    <property type="molecule type" value="Genomic_DNA"/>
</dbReference>
<keyword evidence="3" id="KW-0472">Membrane</keyword>
<dbReference type="SUPFAM" id="SSF117892">
    <property type="entry name" value="Band 7/SPFH domain"/>
    <property type="match status" value="1"/>
</dbReference>
<dbReference type="GO" id="GO:0005886">
    <property type="term" value="C:plasma membrane"/>
    <property type="evidence" value="ECO:0007669"/>
    <property type="project" value="TreeGrafter"/>
</dbReference>
<dbReference type="InterPro" id="IPR027705">
    <property type="entry name" value="Flotillin_fam"/>
</dbReference>
<organism evidence="8 9">
    <name type="scientific">Eubacterium maltosivorans</name>
    <dbReference type="NCBI Taxonomy" id="2041044"/>
    <lineage>
        <taxon>Bacteria</taxon>
        <taxon>Bacillati</taxon>
        <taxon>Bacillota</taxon>
        <taxon>Clostridia</taxon>
        <taxon>Eubacteriales</taxon>
        <taxon>Eubacteriaceae</taxon>
        <taxon>Eubacterium</taxon>
    </lineage>
</organism>
<evidence type="ECO:0000259" key="7">
    <source>
        <dbReference type="Pfam" id="PF15975"/>
    </source>
</evidence>
<accession>A0A4P9C4R4</accession>
<protein>
    <submittedName>
        <fullName evidence="8">Flotillin family protein</fullName>
    </submittedName>
</protein>
<dbReference type="GO" id="GO:0002020">
    <property type="term" value="F:protease binding"/>
    <property type="evidence" value="ECO:0007669"/>
    <property type="project" value="TreeGrafter"/>
</dbReference>
<reference evidence="8 9" key="1">
    <citation type="submission" date="2018-05" db="EMBL/GenBank/DDBJ databases">
        <title>Genome comparison of Eubacterium sp.</title>
        <authorList>
            <person name="Feng Y."/>
            <person name="Sanchez-Andrea I."/>
            <person name="Stams A.J.M."/>
            <person name="De Vos W.M."/>
        </authorList>
    </citation>
    <scope>NUCLEOTIDE SEQUENCE [LARGE SCALE GENOMIC DNA]</scope>
    <source>
        <strain evidence="8 9">YI</strain>
    </source>
</reference>
<evidence type="ECO:0000313" key="9">
    <source>
        <dbReference type="Proteomes" id="UP000218387"/>
    </source>
</evidence>
<dbReference type="Proteomes" id="UP000218387">
    <property type="component" value="Chromosome"/>
</dbReference>
<dbReference type="CDD" id="cd03399">
    <property type="entry name" value="SPFH_flotillin"/>
    <property type="match status" value="1"/>
</dbReference>
<dbReference type="InterPro" id="IPR001107">
    <property type="entry name" value="Band_7"/>
</dbReference>
<feature type="compositionally biased region" description="Basic and acidic residues" evidence="5">
    <location>
        <begin position="468"/>
        <end position="482"/>
    </location>
</feature>
<feature type="region of interest" description="Disordered" evidence="5">
    <location>
        <begin position="450"/>
        <end position="489"/>
    </location>
</feature>